<evidence type="ECO:0000313" key="2">
    <source>
        <dbReference type="Proteomes" id="UP000789375"/>
    </source>
</evidence>
<protein>
    <submittedName>
        <fullName evidence="1">3172_t:CDS:1</fullName>
    </submittedName>
</protein>
<proteinExistence type="predicted"/>
<comment type="caution">
    <text evidence="1">The sequence shown here is derived from an EMBL/GenBank/DDBJ whole genome shotgun (WGS) entry which is preliminary data.</text>
</comment>
<organism evidence="1 2">
    <name type="scientific">Funneliformis mosseae</name>
    <name type="common">Endomycorrhizal fungus</name>
    <name type="synonym">Glomus mosseae</name>
    <dbReference type="NCBI Taxonomy" id="27381"/>
    <lineage>
        <taxon>Eukaryota</taxon>
        <taxon>Fungi</taxon>
        <taxon>Fungi incertae sedis</taxon>
        <taxon>Mucoromycota</taxon>
        <taxon>Glomeromycotina</taxon>
        <taxon>Glomeromycetes</taxon>
        <taxon>Glomerales</taxon>
        <taxon>Glomeraceae</taxon>
        <taxon>Funneliformis</taxon>
    </lineage>
</organism>
<name>A0A9N9CET0_FUNMO</name>
<dbReference type="Proteomes" id="UP000789375">
    <property type="component" value="Unassembled WGS sequence"/>
</dbReference>
<sequence>MFFRHDEILKDDVDVINKFLSTSTPLEYVFVPGQYMRPDGVYIGKLSLYEYWSLLISAKMYTNKLSGTDIDNDKKSTDWGLMYHQKDGKVKCTNLKKKFDGVINNFNHCGSLQIHYILPGVAQERISKQSNRGGCYTENNDVIMYIDEKLLERYFPTEYASSLREILTHN</sequence>
<gene>
    <name evidence="1" type="ORF">FMOSSE_LOCUS8855</name>
</gene>
<keyword evidence="2" id="KW-1185">Reference proteome</keyword>
<reference evidence="1" key="1">
    <citation type="submission" date="2021-06" db="EMBL/GenBank/DDBJ databases">
        <authorList>
            <person name="Kallberg Y."/>
            <person name="Tangrot J."/>
            <person name="Rosling A."/>
        </authorList>
    </citation>
    <scope>NUCLEOTIDE SEQUENCE</scope>
    <source>
        <strain evidence="1">87-6 pot B 2015</strain>
    </source>
</reference>
<accession>A0A9N9CET0</accession>
<dbReference type="AlphaFoldDB" id="A0A9N9CET0"/>
<evidence type="ECO:0000313" key="1">
    <source>
        <dbReference type="EMBL" id="CAG8599196.1"/>
    </source>
</evidence>
<dbReference type="EMBL" id="CAJVPP010002416">
    <property type="protein sequence ID" value="CAG8599196.1"/>
    <property type="molecule type" value="Genomic_DNA"/>
</dbReference>